<name>A0A061AJR8_RHOTO</name>
<feature type="region of interest" description="Disordered" evidence="1">
    <location>
        <begin position="1"/>
        <end position="47"/>
    </location>
</feature>
<feature type="compositionally biased region" description="Low complexity" evidence="1">
    <location>
        <begin position="290"/>
        <end position="310"/>
    </location>
</feature>
<feature type="compositionally biased region" description="Polar residues" evidence="1">
    <location>
        <begin position="271"/>
        <end position="286"/>
    </location>
</feature>
<dbReference type="OrthoDB" id="2534759at2759"/>
<reference evidence="2" key="1">
    <citation type="journal article" date="2014" name="Genome Announc.">
        <title>Draft genome sequence of Rhodosporidium toruloides CECT1137, an oleaginous yeast of biotechnological interest.</title>
        <authorList>
            <person name="Morin N."/>
            <person name="Calcas X."/>
            <person name="Devillers H."/>
            <person name="Durrens P."/>
            <person name="Sherman D.J."/>
            <person name="Nicaud J.-M."/>
            <person name="Neuveglise C."/>
        </authorList>
    </citation>
    <scope>NUCLEOTIDE SEQUENCE</scope>
    <source>
        <strain evidence="2">CECT1137</strain>
    </source>
</reference>
<feature type="region of interest" description="Disordered" evidence="1">
    <location>
        <begin position="174"/>
        <end position="229"/>
    </location>
</feature>
<accession>A0A061AJR8</accession>
<feature type="compositionally biased region" description="Acidic residues" evidence="1">
    <location>
        <begin position="107"/>
        <end position="119"/>
    </location>
</feature>
<feature type="region of interest" description="Disordered" evidence="1">
    <location>
        <begin position="72"/>
        <end position="133"/>
    </location>
</feature>
<feature type="compositionally biased region" description="Basic and acidic residues" evidence="1">
    <location>
        <begin position="72"/>
        <end position="98"/>
    </location>
</feature>
<proteinExistence type="predicted"/>
<dbReference type="AlphaFoldDB" id="A0A061AJR8"/>
<dbReference type="EMBL" id="LK052938">
    <property type="protein sequence ID" value="CDR37832.1"/>
    <property type="molecule type" value="Genomic_DNA"/>
</dbReference>
<protein>
    <submittedName>
        <fullName evidence="2">RHTO0S03e00144g1_1</fullName>
    </submittedName>
</protein>
<gene>
    <name evidence="2" type="ORF">RHTO0S_03e00144g</name>
</gene>
<evidence type="ECO:0000313" key="2">
    <source>
        <dbReference type="EMBL" id="CDR37832.1"/>
    </source>
</evidence>
<feature type="compositionally biased region" description="Basic and acidic residues" evidence="1">
    <location>
        <begin position="183"/>
        <end position="192"/>
    </location>
</feature>
<evidence type="ECO:0000256" key="1">
    <source>
        <dbReference type="SAM" id="MobiDB-lite"/>
    </source>
</evidence>
<dbReference type="PANTHER" id="PTHR38702">
    <property type="entry name" value="CALPONIN-HOMOLOGY (CH) DOMAIN-CONTAINING PROTEIN"/>
    <property type="match status" value="1"/>
</dbReference>
<dbReference type="PANTHER" id="PTHR38702:SF1">
    <property type="entry name" value="CALPONIN-HOMOLOGY (CH) DOMAIN-CONTAINING PROTEIN"/>
    <property type="match status" value="1"/>
</dbReference>
<feature type="compositionally biased region" description="Low complexity" evidence="1">
    <location>
        <begin position="194"/>
        <end position="229"/>
    </location>
</feature>
<feature type="region of interest" description="Disordered" evidence="1">
    <location>
        <begin position="261"/>
        <end position="310"/>
    </location>
</feature>
<organism evidence="2">
    <name type="scientific">Rhodotorula toruloides</name>
    <name type="common">Yeast</name>
    <name type="synonym">Rhodosporidium toruloides</name>
    <dbReference type="NCBI Taxonomy" id="5286"/>
    <lineage>
        <taxon>Eukaryota</taxon>
        <taxon>Fungi</taxon>
        <taxon>Dikarya</taxon>
        <taxon>Basidiomycota</taxon>
        <taxon>Pucciniomycotina</taxon>
        <taxon>Microbotryomycetes</taxon>
        <taxon>Sporidiobolales</taxon>
        <taxon>Sporidiobolaceae</taxon>
        <taxon>Rhodotorula</taxon>
    </lineage>
</organism>
<sequence>MAAPGDSLAADLSSTATIVPPAPPFRAAKLPPLPLYTTSTSRPFSRSALKRQSVMALPSIQHLQHGFAKLGLKEAKKRGVEGSQRRGGKTGEDKENEGRLGGPAGTVEDEEGEEGEEALEGVLGPEPPRPEVDLRMPWEKEGVEASLRDTKEIRREVVEALDVVCETWGLTAPASRVSTPSDTLDKIPHAPREASAFSSTSSASTSSRTDNSDSAPLSSLTSASSTSDSPVPLVLTLLTLTTGAIRTTQQFVLFLPSTSVSSSLSAPLSTDPPQISTASRPRTSLASPFATAAAMSRSSSSGSNQGNTAAVEGDERATLLAALRRKSLEVLGLLKEMEGRYRLPETPQRFLADETEGMVESPLETEAPAFPEAAGVKAEIEDEPMYRSDVTLSALVAEQEVVREWVEVVKRVLEQTAETGGTRRKSGAGNAEMLADVPDWAKKVGWEDSLARAHAVIVAHLSPEQTSSLPDPANDRTGFLDALSDGYLLCLAYNAALRLSSPHPFGFITCASIHPLPPTSTLSSSVEMSRAASNASDGGAGGEKIGQTFRRAENLRLWAGALKHRYNLALAGPPQFDPKVAAARREEGWRDGLEQAVGEWAEVVAMELRGEDADSRQAGAADQAKA</sequence>